<keyword evidence="1" id="KW-0732">Signal</keyword>
<organism evidence="2">
    <name type="scientific">Arundo donax</name>
    <name type="common">Giant reed</name>
    <name type="synonym">Donax arundinaceus</name>
    <dbReference type="NCBI Taxonomy" id="35708"/>
    <lineage>
        <taxon>Eukaryota</taxon>
        <taxon>Viridiplantae</taxon>
        <taxon>Streptophyta</taxon>
        <taxon>Embryophyta</taxon>
        <taxon>Tracheophyta</taxon>
        <taxon>Spermatophyta</taxon>
        <taxon>Magnoliopsida</taxon>
        <taxon>Liliopsida</taxon>
        <taxon>Poales</taxon>
        <taxon>Poaceae</taxon>
        <taxon>PACMAD clade</taxon>
        <taxon>Arundinoideae</taxon>
        <taxon>Arundineae</taxon>
        <taxon>Arundo</taxon>
    </lineage>
</organism>
<reference evidence="2" key="2">
    <citation type="journal article" date="2015" name="Data Brief">
        <title>Shoot transcriptome of the giant reed, Arundo donax.</title>
        <authorList>
            <person name="Barrero R.A."/>
            <person name="Guerrero F.D."/>
            <person name="Moolhuijzen P."/>
            <person name="Goolsby J.A."/>
            <person name="Tidwell J."/>
            <person name="Bellgard S.E."/>
            <person name="Bellgard M.I."/>
        </authorList>
    </citation>
    <scope>NUCLEOTIDE SEQUENCE</scope>
    <source>
        <tissue evidence="2">Shoot tissue taken approximately 20 cm above the soil surface</tissue>
    </source>
</reference>
<evidence type="ECO:0000256" key="1">
    <source>
        <dbReference type="SAM" id="SignalP"/>
    </source>
</evidence>
<reference evidence="2" key="1">
    <citation type="submission" date="2014-09" db="EMBL/GenBank/DDBJ databases">
        <authorList>
            <person name="Magalhaes I.L.F."/>
            <person name="Oliveira U."/>
            <person name="Santos F.R."/>
            <person name="Vidigal T.H.D.A."/>
            <person name="Brescovit A.D."/>
            <person name="Santos A.J."/>
        </authorList>
    </citation>
    <scope>NUCLEOTIDE SEQUENCE</scope>
    <source>
        <tissue evidence="2">Shoot tissue taken approximately 20 cm above the soil surface</tissue>
    </source>
</reference>
<name>A0A0A9EPV9_ARUDO</name>
<protein>
    <submittedName>
        <fullName evidence="2">Uncharacterized protein</fullName>
    </submittedName>
</protein>
<feature type="signal peptide" evidence="1">
    <location>
        <begin position="1"/>
        <end position="16"/>
    </location>
</feature>
<evidence type="ECO:0000313" key="2">
    <source>
        <dbReference type="EMBL" id="JAD99925.1"/>
    </source>
</evidence>
<feature type="chain" id="PRO_5002044157" evidence="1">
    <location>
        <begin position="17"/>
        <end position="51"/>
    </location>
</feature>
<dbReference type="AlphaFoldDB" id="A0A0A9EPV9"/>
<proteinExistence type="predicted"/>
<sequence>MLTCNSVLIIIRFVLGPYNRTVTEESWPVSSLTVTFSTEFMDQGDRAVCWS</sequence>
<dbReference type="EMBL" id="GBRH01197970">
    <property type="protein sequence ID" value="JAD99925.1"/>
    <property type="molecule type" value="Transcribed_RNA"/>
</dbReference>
<accession>A0A0A9EPV9</accession>